<protein>
    <submittedName>
        <fullName evidence="1">Uncharacterized protein</fullName>
    </submittedName>
</protein>
<dbReference type="EMBL" id="JALLBG020000070">
    <property type="protein sequence ID" value="KAL3768028.1"/>
    <property type="molecule type" value="Genomic_DNA"/>
</dbReference>
<evidence type="ECO:0000313" key="2">
    <source>
        <dbReference type="Proteomes" id="UP001530293"/>
    </source>
</evidence>
<gene>
    <name evidence="1" type="ORF">ACHAWU_005486</name>
</gene>
<organism evidence="1 2">
    <name type="scientific">Discostella pseudostelligera</name>
    <dbReference type="NCBI Taxonomy" id="259834"/>
    <lineage>
        <taxon>Eukaryota</taxon>
        <taxon>Sar</taxon>
        <taxon>Stramenopiles</taxon>
        <taxon>Ochrophyta</taxon>
        <taxon>Bacillariophyta</taxon>
        <taxon>Coscinodiscophyceae</taxon>
        <taxon>Thalassiosirophycidae</taxon>
        <taxon>Stephanodiscales</taxon>
        <taxon>Stephanodiscaceae</taxon>
        <taxon>Discostella</taxon>
    </lineage>
</organism>
<accession>A0ABD3MW21</accession>
<dbReference type="AlphaFoldDB" id="A0ABD3MW21"/>
<dbReference type="Proteomes" id="UP001530293">
    <property type="component" value="Unassembled WGS sequence"/>
</dbReference>
<sequence length="331" mass="38072">MKKSNVGMRWKGSAERRLLLKLYLSVSFLSIACTVRVLNTISWVNTTGVSVLVTNPLPLFSRDNNSPLIAIVSCTKSTKTKTRKVADVIERHLLPSIYKTITQEDRAKYRVELILGYDHDDEFWRQEANHHLSPKSDKGAVIFNDHEPIPIHFLSIKKESDRIPFNELCRAAFEYGATYIVRVNDDSEFKSAGWITEATNALASFSPPNVGVVGPDDLPLHQPFLTHDMVHAPTHYSIFDSYYPNEFDNYFVDNWISNVYGKERTRKLNGWEVFHHHKSFCEGSRCERYKPSYRQEALLEQLILEGSDKVTRKLSEMTRAKLDTVEIDTQN</sequence>
<proteinExistence type="predicted"/>
<keyword evidence="2" id="KW-1185">Reference proteome</keyword>
<dbReference type="PROSITE" id="PS51257">
    <property type="entry name" value="PROKAR_LIPOPROTEIN"/>
    <property type="match status" value="1"/>
</dbReference>
<comment type="caution">
    <text evidence="1">The sequence shown here is derived from an EMBL/GenBank/DDBJ whole genome shotgun (WGS) entry which is preliminary data.</text>
</comment>
<evidence type="ECO:0000313" key="1">
    <source>
        <dbReference type="EMBL" id="KAL3768028.1"/>
    </source>
</evidence>
<reference evidence="1 2" key="1">
    <citation type="submission" date="2024-10" db="EMBL/GenBank/DDBJ databases">
        <title>Updated reference genomes for cyclostephanoid diatoms.</title>
        <authorList>
            <person name="Roberts W.R."/>
            <person name="Alverson A.J."/>
        </authorList>
    </citation>
    <scope>NUCLEOTIDE SEQUENCE [LARGE SCALE GENOMIC DNA]</scope>
    <source>
        <strain evidence="1 2">AJA232-27</strain>
    </source>
</reference>
<name>A0ABD3MW21_9STRA</name>